<evidence type="ECO:0000256" key="1">
    <source>
        <dbReference type="ARBA" id="ARBA00022741"/>
    </source>
</evidence>
<dbReference type="CDD" id="cd18793">
    <property type="entry name" value="SF2_C_SNF"/>
    <property type="match status" value="1"/>
</dbReference>
<dbReference type="PROSITE" id="PS51194">
    <property type="entry name" value="HELICASE_CTER"/>
    <property type="match status" value="1"/>
</dbReference>
<dbReference type="InterPro" id="IPR027417">
    <property type="entry name" value="P-loop_NTPase"/>
</dbReference>
<dbReference type="PANTHER" id="PTHR45626">
    <property type="entry name" value="TRANSCRIPTION TERMINATION FACTOR 2-RELATED"/>
    <property type="match status" value="1"/>
</dbReference>
<dbReference type="EMBL" id="KN822045">
    <property type="protein sequence ID" value="KIM62029.1"/>
    <property type="molecule type" value="Genomic_DNA"/>
</dbReference>
<dbReference type="GO" id="GO:0008094">
    <property type="term" value="F:ATP-dependent activity, acting on DNA"/>
    <property type="evidence" value="ECO:0007669"/>
    <property type="project" value="TreeGrafter"/>
</dbReference>
<dbReference type="GO" id="GO:0005524">
    <property type="term" value="F:ATP binding"/>
    <property type="evidence" value="ECO:0007669"/>
    <property type="project" value="UniProtKB-KW"/>
</dbReference>
<sequence>MEFASCPLCVVGSTNARPTTDVLDRGPFALDNLFAAGSITITVHGDDVGCDNTAYRSSWHSLPTAQGSSSRTTQDPLLRGLAFLSENLFLHTTCRLDPRGQTLFVRVYLIPFDLPNVQGGLHCRSSVVMKESKRYLESILPLVDQNPHLWNAERDGLTSQGRYFLPRNMDNRTMAEIYNDLDSPVVPDTCVPLARQIANGQQVWGLRSQLYGYQRRSIAVMIDRELNHLPVQDPSFVTVCGMRGEKYFFQPSTMIILRERPMVFNCRGGLLCEELGTGKTIMILGLILGTIDQLPDPEESILILDTQAVLTPLSYRHFDLPDCVTARIRAGVEHLAVADTSRIPSLVEILLHHIPSSNGLTNLRGYEDKLEGSPLWSLLRNNTPFYHHYDVNPATEVESLRHDKSELSHRVMYLSPATLVIVPLNLLGQWDREVQKHCQSSVKYLIVRWDRLPTARVLAADYDLIIMSDVRFRKESTKKISRLRTLEQCTCPCFKGSRVPDCRCPGDSQVTPLLQIRWKRLVVDEGHISGNVSSSVNHFVRLMSFERKWIVTGTPTSNILGLNLGRTSEIPEIDVANFESQSPNDTPEISTLQEDSEMLNEEGTNSRIWVRYDRDNLRKLSTMIGGFLSVSPFGADHKAFGLHISSPLCDKRGPRPMAINVLSQVMQMVMVRHRVTDIEKDVVLPPMRHDIIYMDLGEYALKSYNAMQAGLVINAVDSEREGLDYLFHLRNGKLLQNAMDNISQGMFWSASDILYNVDGIYCEAESYRARALERQIPREDLDLLESALTHAAAAAKDELWRAMQLHADVPFCVMGLEPDVFEAWTRGDLKTRTREVDLMHPNRLTQLRNVVRKWPLISKEALVERGIKVNKEEPWEPFQTRETPHVDQVKQMAQEVREEIQVLKKRATLPRSVELSGSTIDSVCEPSSKELPYHTSDRQLMEKSLLSAVRIGPSLSTKLNYILSEVLLYSSEEKFLVFSKSPLTLSQIAEGLSLIGIKYLRYTSGMEPLLREQVVMTFETSDTYRIFLIELKLGARGLNLVSASRVIFCEPVWHPDVESQAIKRAHRIGQVNRIIVKTLVIRSTAEEAMLTRRRYLESTEQVPKMTTESGMRHFLEHPKFLKSVPREPESLSLLLIEADASHGSAGGNSSDHSTIAVDVVDSNSTNGMSSSEGPTGKKKRISVVRFAGDV</sequence>
<feature type="compositionally biased region" description="Polar residues" evidence="4">
    <location>
        <begin position="1162"/>
        <end position="1173"/>
    </location>
</feature>
<evidence type="ECO:0000313" key="7">
    <source>
        <dbReference type="Proteomes" id="UP000053989"/>
    </source>
</evidence>
<evidence type="ECO:0000256" key="2">
    <source>
        <dbReference type="ARBA" id="ARBA00022801"/>
    </source>
</evidence>
<organism evidence="6 7">
    <name type="scientific">Scleroderma citrinum Foug A</name>
    <dbReference type="NCBI Taxonomy" id="1036808"/>
    <lineage>
        <taxon>Eukaryota</taxon>
        <taxon>Fungi</taxon>
        <taxon>Dikarya</taxon>
        <taxon>Basidiomycota</taxon>
        <taxon>Agaricomycotina</taxon>
        <taxon>Agaricomycetes</taxon>
        <taxon>Agaricomycetidae</taxon>
        <taxon>Boletales</taxon>
        <taxon>Sclerodermatineae</taxon>
        <taxon>Sclerodermataceae</taxon>
        <taxon>Scleroderma</taxon>
    </lineage>
</organism>
<dbReference type="InterPro" id="IPR001650">
    <property type="entry name" value="Helicase_C-like"/>
</dbReference>
<evidence type="ECO:0000256" key="3">
    <source>
        <dbReference type="ARBA" id="ARBA00022840"/>
    </source>
</evidence>
<keyword evidence="1" id="KW-0547">Nucleotide-binding</keyword>
<dbReference type="GO" id="GO:0006281">
    <property type="term" value="P:DNA repair"/>
    <property type="evidence" value="ECO:0007669"/>
    <property type="project" value="TreeGrafter"/>
</dbReference>
<evidence type="ECO:0000313" key="6">
    <source>
        <dbReference type="EMBL" id="KIM62029.1"/>
    </source>
</evidence>
<dbReference type="STRING" id="1036808.A0A0C3E0K4"/>
<feature type="domain" description="Helicase C-terminal" evidence="5">
    <location>
        <begin position="962"/>
        <end position="1115"/>
    </location>
</feature>
<reference evidence="6 7" key="1">
    <citation type="submission" date="2014-04" db="EMBL/GenBank/DDBJ databases">
        <authorList>
            <consortium name="DOE Joint Genome Institute"/>
            <person name="Kuo A."/>
            <person name="Kohler A."/>
            <person name="Nagy L.G."/>
            <person name="Floudas D."/>
            <person name="Copeland A."/>
            <person name="Barry K.W."/>
            <person name="Cichocki N."/>
            <person name="Veneault-Fourrey C."/>
            <person name="LaButti K."/>
            <person name="Lindquist E.A."/>
            <person name="Lipzen A."/>
            <person name="Lundell T."/>
            <person name="Morin E."/>
            <person name="Murat C."/>
            <person name="Sun H."/>
            <person name="Tunlid A."/>
            <person name="Henrissat B."/>
            <person name="Grigoriev I.V."/>
            <person name="Hibbett D.S."/>
            <person name="Martin F."/>
            <person name="Nordberg H.P."/>
            <person name="Cantor M.N."/>
            <person name="Hua S.X."/>
        </authorList>
    </citation>
    <scope>NUCLEOTIDE SEQUENCE [LARGE SCALE GENOMIC DNA]</scope>
    <source>
        <strain evidence="6 7">Foug A</strain>
    </source>
</reference>
<evidence type="ECO:0000256" key="4">
    <source>
        <dbReference type="SAM" id="MobiDB-lite"/>
    </source>
</evidence>
<keyword evidence="7" id="KW-1185">Reference proteome</keyword>
<evidence type="ECO:0000259" key="5">
    <source>
        <dbReference type="PROSITE" id="PS51194"/>
    </source>
</evidence>
<dbReference type="PANTHER" id="PTHR45626:SF51">
    <property type="entry name" value="SNF2-RELATED DOMAIN-CONTAINING PROTEIN"/>
    <property type="match status" value="1"/>
</dbReference>
<dbReference type="HOGENOM" id="CLU_003233_0_1_1"/>
<feature type="region of interest" description="Disordered" evidence="4">
    <location>
        <begin position="1162"/>
        <end position="1181"/>
    </location>
</feature>
<dbReference type="InParanoid" id="A0A0C3E0K4"/>
<dbReference type="InterPro" id="IPR014001">
    <property type="entry name" value="Helicase_ATP-bd"/>
</dbReference>
<dbReference type="AlphaFoldDB" id="A0A0C3E0K4"/>
<dbReference type="InterPro" id="IPR050628">
    <property type="entry name" value="SNF2_RAD54_helicase_TF"/>
</dbReference>
<dbReference type="InterPro" id="IPR049730">
    <property type="entry name" value="SNF2/RAD54-like_C"/>
</dbReference>
<dbReference type="Pfam" id="PF00271">
    <property type="entry name" value="Helicase_C"/>
    <property type="match status" value="1"/>
</dbReference>
<reference evidence="7" key="2">
    <citation type="submission" date="2015-01" db="EMBL/GenBank/DDBJ databases">
        <title>Evolutionary Origins and Diversification of the Mycorrhizal Mutualists.</title>
        <authorList>
            <consortium name="DOE Joint Genome Institute"/>
            <consortium name="Mycorrhizal Genomics Consortium"/>
            <person name="Kohler A."/>
            <person name="Kuo A."/>
            <person name="Nagy L.G."/>
            <person name="Floudas D."/>
            <person name="Copeland A."/>
            <person name="Barry K.W."/>
            <person name="Cichocki N."/>
            <person name="Veneault-Fourrey C."/>
            <person name="LaButti K."/>
            <person name="Lindquist E.A."/>
            <person name="Lipzen A."/>
            <person name="Lundell T."/>
            <person name="Morin E."/>
            <person name="Murat C."/>
            <person name="Riley R."/>
            <person name="Ohm R."/>
            <person name="Sun H."/>
            <person name="Tunlid A."/>
            <person name="Henrissat B."/>
            <person name="Grigoriev I.V."/>
            <person name="Hibbett D.S."/>
            <person name="Martin F."/>
        </authorList>
    </citation>
    <scope>NUCLEOTIDE SEQUENCE [LARGE SCALE GENOMIC DNA]</scope>
    <source>
        <strain evidence="7">Foug A</strain>
    </source>
</reference>
<dbReference type="Proteomes" id="UP000053989">
    <property type="component" value="Unassembled WGS sequence"/>
</dbReference>
<name>A0A0C3E0K4_9AGAM</name>
<keyword evidence="2" id="KW-0378">Hydrolase</keyword>
<dbReference type="Gene3D" id="3.40.50.10810">
    <property type="entry name" value="Tandem AAA-ATPase domain"/>
    <property type="match status" value="1"/>
</dbReference>
<proteinExistence type="predicted"/>
<dbReference type="GO" id="GO:0016787">
    <property type="term" value="F:hydrolase activity"/>
    <property type="evidence" value="ECO:0007669"/>
    <property type="project" value="UniProtKB-KW"/>
</dbReference>
<dbReference type="SMART" id="SM00490">
    <property type="entry name" value="HELICc"/>
    <property type="match status" value="1"/>
</dbReference>
<dbReference type="Pfam" id="PF00176">
    <property type="entry name" value="SNF2-rel_dom"/>
    <property type="match status" value="1"/>
</dbReference>
<dbReference type="InterPro" id="IPR038718">
    <property type="entry name" value="SNF2-like_sf"/>
</dbReference>
<gene>
    <name evidence="6" type="ORF">SCLCIDRAFT_120405</name>
</gene>
<dbReference type="SUPFAM" id="SSF52540">
    <property type="entry name" value="P-loop containing nucleoside triphosphate hydrolases"/>
    <property type="match status" value="2"/>
</dbReference>
<dbReference type="InterPro" id="IPR000330">
    <property type="entry name" value="SNF2_N"/>
</dbReference>
<dbReference type="GO" id="GO:0005634">
    <property type="term" value="C:nucleus"/>
    <property type="evidence" value="ECO:0007669"/>
    <property type="project" value="TreeGrafter"/>
</dbReference>
<keyword evidence="3" id="KW-0067">ATP-binding</keyword>
<dbReference type="OrthoDB" id="2801544at2759"/>
<dbReference type="Gene3D" id="3.40.50.300">
    <property type="entry name" value="P-loop containing nucleotide triphosphate hydrolases"/>
    <property type="match status" value="1"/>
</dbReference>
<dbReference type="SMART" id="SM00487">
    <property type="entry name" value="DEXDc"/>
    <property type="match status" value="1"/>
</dbReference>
<accession>A0A0C3E0K4</accession>
<protein>
    <recommendedName>
        <fullName evidence="5">Helicase C-terminal domain-containing protein</fullName>
    </recommendedName>
</protein>